<evidence type="ECO:0000313" key="2">
    <source>
        <dbReference type="EMBL" id="MYN27596.1"/>
    </source>
</evidence>
<dbReference type="CDD" id="cd02440">
    <property type="entry name" value="AdoMet_MTases"/>
    <property type="match status" value="1"/>
</dbReference>
<dbReference type="Gene3D" id="3.40.50.150">
    <property type="entry name" value="Vaccinia Virus protein VP39"/>
    <property type="match status" value="1"/>
</dbReference>
<proteinExistence type="predicted"/>
<protein>
    <submittedName>
        <fullName evidence="2">Methyltransferase domain-containing protein</fullName>
    </submittedName>
</protein>
<dbReference type="GO" id="GO:0032259">
    <property type="term" value="P:methylation"/>
    <property type="evidence" value="ECO:0007669"/>
    <property type="project" value="UniProtKB-KW"/>
</dbReference>
<feature type="domain" description="Methyltransferase type 12" evidence="1">
    <location>
        <begin position="45"/>
        <end position="141"/>
    </location>
</feature>
<gene>
    <name evidence="2" type="ORF">GTP69_14365</name>
</gene>
<dbReference type="InterPro" id="IPR029063">
    <property type="entry name" value="SAM-dependent_MTases_sf"/>
</dbReference>
<name>A0ABW9W0T7_9BURK</name>
<dbReference type="Proteomes" id="UP000642144">
    <property type="component" value="Unassembled WGS sequence"/>
</dbReference>
<dbReference type="InterPro" id="IPR013217">
    <property type="entry name" value="Methyltransf_12"/>
</dbReference>
<dbReference type="EMBL" id="WWCT01000010">
    <property type="protein sequence ID" value="MYN27596.1"/>
    <property type="molecule type" value="Genomic_DNA"/>
</dbReference>
<dbReference type="SUPFAM" id="SSF53335">
    <property type="entry name" value="S-adenosyl-L-methionine-dependent methyltransferases"/>
    <property type="match status" value="1"/>
</dbReference>
<dbReference type="PANTHER" id="PTHR43861">
    <property type="entry name" value="TRANS-ACONITATE 2-METHYLTRANSFERASE-RELATED"/>
    <property type="match status" value="1"/>
</dbReference>
<evidence type="ECO:0000259" key="1">
    <source>
        <dbReference type="Pfam" id="PF08242"/>
    </source>
</evidence>
<organism evidence="2 3">
    <name type="scientific">Duganella levis</name>
    <dbReference type="NCBI Taxonomy" id="2692169"/>
    <lineage>
        <taxon>Bacteria</taxon>
        <taxon>Pseudomonadati</taxon>
        <taxon>Pseudomonadota</taxon>
        <taxon>Betaproteobacteria</taxon>
        <taxon>Burkholderiales</taxon>
        <taxon>Oxalobacteraceae</taxon>
        <taxon>Telluria group</taxon>
        <taxon>Duganella</taxon>
    </lineage>
</organism>
<dbReference type="PANTHER" id="PTHR43861:SF1">
    <property type="entry name" value="TRANS-ACONITATE 2-METHYLTRANSFERASE"/>
    <property type="match status" value="1"/>
</dbReference>
<reference evidence="2 3" key="1">
    <citation type="submission" date="2019-12" db="EMBL/GenBank/DDBJ databases">
        <title>Novel species isolated from a subtropical stream in China.</title>
        <authorList>
            <person name="Lu H."/>
        </authorList>
    </citation>
    <scope>NUCLEOTIDE SEQUENCE [LARGE SCALE GENOMIC DNA]</scope>
    <source>
        <strain evidence="2 3">CY42W</strain>
    </source>
</reference>
<keyword evidence="2" id="KW-0489">Methyltransferase</keyword>
<evidence type="ECO:0000313" key="3">
    <source>
        <dbReference type="Proteomes" id="UP000642144"/>
    </source>
</evidence>
<dbReference type="RefSeq" id="WP_161055504.1">
    <property type="nucleotide sequence ID" value="NZ_WWCT01000010.1"/>
</dbReference>
<dbReference type="Pfam" id="PF08242">
    <property type="entry name" value="Methyltransf_12"/>
    <property type="match status" value="1"/>
</dbReference>
<comment type="caution">
    <text evidence="2">The sequence shown here is derived from an EMBL/GenBank/DDBJ whole genome shotgun (WGS) entry which is preliminary data.</text>
</comment>
<dbReference type="GO" id="GO:0008168">
    <property type="term" value="F:methyltransferase activity"/>
    <property type="evidence" value="ECO:0007669"/>
    <property type="project" value="UniProtKB-KW"/>
</dbReference>
<sequence>MGNWYNDTGSPLSSTQWLMAHHLAKLPERTKFAQRLAERRPHVLVDLGCGPGIWMELLNTHMPTSCRFIGLDADGNALSEARQRSSEWEREVEFQQLDIGRNAEEIPSADMYLAFNIFPYLDDIASFISVLKAKLNPGGCIVIRQYDGSMLRIGPMEPAIRIEMDLSLQAAVLNSEQFRHYDLDRVFSAIYAAPNTNVEVGFDTVTRVTPYPTEFLPYLRNTVGWSRQHISEKAGKLLDKWTHLHLDAAQPAPSYFSGTDLVAILS</sequence>
<accession>A0ABW9W0T7</accession>
<keyword evidence="3" id="KW-1185">Reference proteome</keyword>
<keyword evidence="2" id="KW-0808">Transferase</keyword>